<accession>A0ABY2G537</accession>
<reference evidence="10 11" key="1">
    <citation type="submission" date="2019-03" db="EMBL/GenBank/DDBJ databases">
        <title>Genomic Encyclopedia of Type Strains, Phase III (KMG-III): the genomes of soil and plant-associated and newly described type strains.</title>
        <authorList>
            <person name="Whitman W."/>
        </authorList>
    </citation>
    <scope>NUCLEOTIDE SEQUENCE [LARGE SCALE GENOMIC DNA]</scope>
    <source>
        <strain evidence="10 11">CGMCC 1.10957</strain>
    </source>
</reference>
<organism evidence="10 11">
    <name type="scientific">Meridianimaribacter flavus</name>
    <dbReference type="NCBI Taxonomy" id="571115"/>
    <lineage>
        <taxon>Bacteria</taxon>
        <taxon>Pseudomonadati</taxon>
        <taxon>Bacteroidota</taxon>
        <taxon>Flavobacteriia</taxon>
        <taxon>Flavobacteriales</taxon>
        <taxon>Flavobacteriaceae</taxon>
        <taxon>Meridianimaribacter</taxon>
    </lineage>
</organism>
<keyword evidence="11" id="KW-1185">Reference proteome</keyword>
<feature type="domain" description="Oligopeptidase A N-terminal" evidence="9">
    <location>
        <begin position="66"/>
        <end position="175"/>
    </location>
</feature>
<comment type="caution">
    <text evidence="10">The sequence shown here is derived from an EMBL/GenBank/DDBJ whole genome shotgun (WGS) entry which is preliminary data.</text>
</comment>
<dbReference type="InterPro" id="IPR045090">
    <property type="entry name" value="Pept_M3A_M3B"/>
</dbReference>
<proteinExistence type="inferred from homology"/>
<dbReference type="Gene3D" id="3.40.390.10">
    <property type="entry name" value="Collagenase (Catalytic Domain)"/>
    <property type="match status" value="1"/>
</dbReference>
<protein>
    <submittedName>
        <fullName evidence="10">Thimet oligopeptidase</fullName>
    </submittedName>
</protein>
<dbReference type="InterPro" id="IPR001567">
    <property type="entry name" value="Pept_M3A_M3B_dom"/>
</dbReference>
<evidence type="ECO:0000256" key="2">
    <source>
        <dbReference type="ARBA" id="ARBA00022670"/>
    </source>
</evidence>
<dbReference type="Pfam" id="PF01432">
    <property type="entry name" value="Peptidase_M3"/>
    <property type="match status" value="1"/>
</dbReference>
<dbReference type="Pfam" id="PF19310">
    <property type="entry name" value="TOP_N"/>
    <property type="match status" value="1"/>
</dbReference>
<dbReference type="InterPro" id="IPR024079">
    <property type="entry name" value="MetalloPept_cat_dom_sf"/>
</dbReference>
<evidence type="ECO:0000256" key="6">
    <source>
        <dbReference type="ARBA" id="ARBA00023049"/>
    </source>
</evidence>
<dbReference type="SUPFAM" id="SSF55486">
    <property type="entry name" value="Metalloproteases ('zincins'), catalytic domain"/>
    <property type="match status" value="1"/>
</dbReference>
<keyword evidence="3 7" id="KW-0479">Metal-binding</keyword>
<gene>
    <name evidence="10" type="ORF">A8975_1758</name>
</gene>
<dbReference type="PROSITE" id="PS51257">
    <property type="entry name" value="PROKAR_LIPOPROTEIN"/>
    <property type="match status" value="1"/>
</dbReference>
<dbReference type="PANTHER" id="PTHR11804:SF84">
    <property type="entry name" value="SACCHAROLYSIN"/>
    <property type="match status" value="1"/>
</dbReference>
<evidence type="ECO:0000256" key="7">
    <source>
        <dbReference type="RuleBase" id="RU003435"/>
    </source>
</evidence>
<keyword evidence="6 7" id="KW-0482">Metalloprotease</keyword>
<evidence type="ECO:0000256" key="3">
    <source>
        <dbReference type="ARBA" id="ARBA00022723"/>
    </source>
</evidence>
<comment type="cofactor">
    <cofactor evidence="7">
        <name>Zn(2+)</name>
        <dbReference type="ChEBI" id="CHEBI:29105"/>
    </cofactor>
    <text evidence="7">Binds 1 zinc ion.</text>
</comment>
<dbReference type="Proteomes" id="UP000294930">
    <property type="component" value="Unassembled WGS sequence"/>
</dbReference>
<keyword evidence="4 7" id="KW-0378">Hydrolase</keyword>
<name>A0ABY2G537_9FLAO</name>
<dbReference type="InterPro" id="IPR024077">
    <property type="entry name" value="Neurolysin/TOP_dom2"/>
</dbReference>
<evidence type="ECO:0000259" key="8">
    <source>
        <dbReference type="Pfam" id="PF01432"/>
    </source>
</evidence>
<dbReference type="CDD" id="cd06455">
    <property type="entry name" value="M3A_TOP"/>
    <property type="match status" value="1"/>
</dbReference>
<evidence type="ECO:0000259" key="9">
    <source>
        <dbReference type="Pfam" id="PF19310"/>
    </source>
</evidence>
<keyword evidence="5 7" id="KW-0862">Zinc</keyword>
<dbReference type="Gene3D" id="1.10.1370.10">
    <property type="entry name" value="Neurolysin, domain 3"/>
    <property type="match status" value="1"/>
</dbReference>
<dbReference type="PANTHER" id="PTHR11804">
    <property type="entry name" value="PROTEASE M3 THIMET OLIGOPEPTIDASE-RELATED"/>
    <property type="match status" value="1"/>
</dbReference>
<evidence type="ECO:0000313" key="11">
    <source>
        <dbReference type="Proteomes" id="UP000294930"/>
    </source>
</evidence>
<sequence>MKKLVYSFSLILLMSCSDKEEKPQKELSADNPFNVELNQPFDFANVTGAAIEEYVDVTIDNSVQVIEEIKKGSTPTLANTFEAYDGVSNELSKAYSNAFLMYWTSTDSITRAKGLASSQKIDSLMTVLGADKALFAQFKKFKDSDAYTQLENRKKRFVDGVIENFEQSGVNLDEAKLERYKALRSEITDLTSQYSTNMNTADLVLKLDEKGAKGLPESFKATYKTEAGYEIPVMSSTRGPVMDNAVEESIRKEFDKLYANRGADKNLDVLEQLVKKRYELGQLMGYNSFAEYNLVNKMAKNPETVWEFVNGLVAESKEKAINDIEVLKAQRAKAFGIDESLPINSWDLSFYKNEILKNNYKVDNEKIREYLPMDACLGGLFDIYQELLGLEFKKDETATVWHEDVEAYEVYEGDKLKGRFYLDLYPRPNKESWFYCVPLSSGKQTAEGYEVPVAMLLGNFTKPTETMPSLLSHNELNTLFHEFGHIMDSMSYEGEYSLQEGTKSDFVEAMSQIFENWTWDYDILSSFAKHYKTGEVFPKELFDNMVNAKNVSSGLSAQGSLRRCIYDMNLYDKYDPNQPLDTDQLWKDIDAEMNVMDWYVEGTHPQASWIHINTHPTYYYGYLWSEVYAQDMFTVFEENGLRDQETGVKYRKLILSNGSQRPVNEVVEEFLGRPSNNKAYIKSLGLE</sequence>
<dbReference type="EMBL" id="SOQZ01000003">
    <property type="protein sequence ID" value="TDY11918.1"/>
    <property type="molecule type" value="Genomic_DNA"/>
</dbReference>
<keyword evidence="2 7" id="KW-0645">Protease</keyword>
<evidence type="ECO:0000313" key="10">
    <source>
        <dbReference type="EMBL" id="TDY11918.1"/>
    </source>
</evidence>
<dbReference type="RefSeq" id="WP_134199833.1">
    <property type="nucleotide sequence ID" value="NZ_SOQZ01000003.1"/>
</dbReference>
<dbReference type="InterPro" id="IPR045666">
    <property type="entry name" value="OpdA_N"/>
</dbReference>
<feature type="domain" description="Peptidase M3A/M3B catalytic" evidence="8">
    <location>
        <begin position="245"/>
        <end position="685"/>
    </location>
</feature>
<comment type="similarity">
    <text evidence="1 7">Belongs to the peptidase M3 family.</text>
</comment>
<evidence type="ECO:0000256" key="1">
    <source>
        <dbReference type="ARBA" id="ARBA00006040"/>
    </source>
</evidence>
<evidence type="ECO:0000256" key="5">
    <source>
        <dbReference type="ARBA" id="ARBA00022833"/>
    </source>
</evidence>
<evidence type="ECO:0000256" key="4">
    <source>
        <dbReference type="ARBA" id="ARBA00022801"/>
    </source>
</evidence>